<dbReference type="AlphaFoldDB" id="A0A3E0K4S7"/>
<dbReference type="EMBL" id="QEWE01000016">
    <property type="protein sequence ID" value="REJ28652.1"/>
    <property type="molecule type" value="Genomic_DNA"/>
</dbReference>
<evidence type="ECO:0000256" key="1">
    <source>
        <dbReference type="SAM" id="MobiDB-lite"/>
    </source>
</evidence>
<gene>
    <name evidence="2" type="ORF">C6P37_08415</name>
</gene>
<evidence type="ECO:0000313" key="3">
    <source>
        <dbReference type="Proteomes" id="UP000257014"/>
    </source>
</evidence>
<reference evidence="2 3" key="1">
    <citation type="submission" date="2018-03" db="EMBL/GenBank/DDBJ databases">
        <authorList>
            <person name="Keele B.F."/>
        </authorList>
    </citation>
    <scope>NUCLEOTIDE SEQUENCE [LARGE SCALE GENOMIC DNA]</scope>
    <source>
        <strain evidence="2">ZCTH4_d</strain>
    </source>
</reference>
<dbReference type="Proteomes" id="UP000257014">
    <property type="component" value="Unassembled WGS sequence"/>
</dbReference>
<protein>
    <submittedName>
        <fullName evidence="2">Uncharacterized protein</fullName>
    </submittedName>
</protein>
<comment type="caution">
    <text evidence="2">The sequence shown here is derived from an EMBL/GenBank/DDBJ whole genome shotgun (WGS) entry which is preliminary data.</text>
</comment>
<feature type="region of interest" description="Disordered" evidence="1">
    <location>
        <begin position="58"/>
        <end position="102"/>
    </location>
</feature>
<sequence>MVSQEAPRPLRKADRSAFLFSFAGELSFWNRGDPACLIPAGALPEGFSFGTAAIFPPSGRQARKGKHRRGDFLPEGRLRPPDNAFGALPSRDGPAGGFRLKW</sequence>
<feature type="compositionally biased region" description="Basic and acidic residues" evidence="1">
    <location>
        <begin position="70"/>
        <end position="80"/>
    </location>
</feature>
<organism evidence="2 3">
    <name type="scientific">Caldibacillus debilis</name>
    <dbReference type="NCBI Taxonomy" id="301148"/>
    <lineage>
        <taxon>Bacteria</taxon>
        <taxon>Bacillati</taxon>
        <taxon>Bacillota</taxon>
        <taxon>Bacilli</taxon>
        <taxon>Bacillales</taxon>
        <taxon>Bacillaceae</taxon>
        <taxon>Caldibacillus</taxon>
    </lineage>
</organism>
<accession>A0A3E0K4S7</accession>
<proteinExistence type="predicted"/>
<evidence type="ECO:0000313" key="2">
    <source>
        <dbReference type="EMBL" id="REJ28652.1"/>
    </source>
</evidence>
<name>A0A3E0K4S7_9BACI</name>